<keyword evidence="4" id="KW-1185">Reference proteome</keyword>
<protein>
    <submittedName>
        <fullName evidence="3">3-ketoacyl-ACP reductase</fullName>
    </submittedName>
</protein>
<evidence type="ECO:0000313" key="3">
    <source>
        <dbReference type="EMBL" id="GII59529.1"/>
    </source>
</evidence>
<keyword evidence="2" id="KW-0560">Oxidoreductase</keyword>
<dbReference type="PANTHER" id="PTHR48107:SF16">
    <property type="entry name" value="NADPH-DEPENDENT ALDEHYDE REDUCTASE 1, CHLOROPLASTIC"/>
    <property type="match status" value="1"/>
</dbReference>
<comment type="similarity">
    <text evidence="1">Belongs to the short-chain dehydrogenases/reductases (SDR) family.</text>
</comment>
<dbReference type="InterPro" id="IPR020904">
    <property type="entry name" value="Sc_DH/Rdtase_CS"/>
</dbReference>
<evidence type="ECO:0000256" key="1">
    <source>
        <dbReference type="ARBA" id="ARBA00006484"/>
    </source>
</evidence>
<evidence type="ECO:0000313" key="4">
    <source>
        <dbReference type="Proteomes" id="UP000605992"/>
    </source>
</evidence>
<dbReference type="InterPro" id="IPR036291">
    <property type="entry name" value="NAD(P)-bd_dom_sf"/>
</dbReference>
<dbReference type="FunFam" id="3.40.50.720:FF:000084">
    <property type="entry name" value="Short-chain dehydrogenase reductase"/>
    <property type="match status" value="1"/>
</dbReference>
<gene>
    <name evidence="3" type="ORF">Pth03_79180</name>
</gene>
<evidence type="ECO:0000256" key="2">
    <source>
        <dbReference type="ARBA" id="ARBA00023002"/>
    </source>
</evidence>
<organism evidence="3 4">
    <name type="scientific">Planotetraspora thailandica</name>
    <dbReference type="NCBI Taxonomy" id="487172"/>
    <lineage>
        <taxon>Bacteria</taxon>
        <taxon>Bacillati</taxon>
        <taxon>Actinomycetota</taxon>
        <taxon>Actinomycetes</taxon>
        <taxon>Streptosporangiales</taxon>
        <taxon>Streptosporangiaceae</taxon>
        <taxon>Planotetraspora</taxon>
    </lineage>
</organism>
<accession>A0A8J3Y2E4</accession>
<reference evidence="3" key="1">
    <citation type="submission" date="2021-01" db="EMBL/GenBank/DDBJ databases">
        <title>Whole genome shotgun sequence of Planotetraspora thailandica NBRC 104271.</title>
        <authorList>
            <person name="Komaki H."/>
            <person name="Tamura T."/>
        </authorList>
    </citation>
    <scope>NUCLEOTIDE SEQUENCE</scope>
    <source>
        <strain evidence="3">NBRC 104271</strain>
    </source>
</reference>
<dbReference type="PRINTS" id="PR00081">
    <property type="entry name" value="GDHRDH"/>
</dbReference>
<dbReference type="PANTHER" id="PTHR48107">
    <property type="entry name" value="NADPH-DEPENDENT ALDEHYDE REDUCTASE-LIKE PROTEIN, CHLOROPLASTIC-RELATED"/>
    <property type="match status" value="1"/>
</dbReference>
<dbReference type="InterPro" id="IPR002347">
    <property type="entry name" value="SDR_fam"/>
</dbReference>
<dbReference type="RefSeq" id="WP_203949579.1">
    <property type="nucleotide sequence ID" value="NZ_BOOR01000088.1"/>
</dbReference>
<comment type="caution">
    <text evidence="3">The sequence shown here is derived from an EMBL/GenBank/DDBJ whole genome shotgun (WGS) entry which is preliminary data.</text>
</comment>
<dbReference type="AlphaFoldDB" id="A0A8J3Y2E4"/>
<dbReference type="GO" id="GO:0016614">
    <property type="term" value="F:oxidoreductase activity, acting on CH-OH group of donors"/>
    <property type="evidence" value="ECO:0007669"/>
    <property type="project" value="UniProtKB-ARBA"/>
</dbReference>
<dbReference type="PROSITE" id="PS00061">
    <property type="entry name" value="ADH_SHORT"/>
    <property type="match status" value="1"/>
</dbReference>
<proteinExistence type="inferred from homology"/>
<sequence>MSGALEGKKALVTGGSRGIGAAIAQRLASDGADVAISHTNGGDSADRAAEVVAAIRGLGRKAKAYVADSGDMASVKTLVDDVAADFNGLDILVNNAGVFLAGEVGPEGLTPEDSVRQIDVNYGGVVAATRAAVAHLPKGGRIVTIGTNAATGRIGFNGLGEYVATKAAVTAYSRGAARDLAPRGITVNVVQLGAINTRMNPEDTEWGAQLGATIPAGRYGSPAEVAAVVAFLAGPESAYVTGTTINVDGGMDA</sequence>
<dbReference type="EMBL" id="BOOR01000088">
    <property type="protein sequence ID" value="GII59529.1"/>
    <property type="molecule type" value="Genomic_DNA"/>
</dbReference>
<dbReference type="SUPFAM" id="SSF51735">
    <property type="entry name" value="NAD(P)-binding Rossmann-fold domains"/>
    <property type="match status" value="1"/>
</dbReference>
<dbReference type="Proteomes" id="UP000605992">
    <property type="component" value="Unassembled WGS sequence"/>
</dbReference>
<dbReference type="Pfam" id="PF13561">
    <property type="entry name" value="adh_short_C2"/>
    <property type="match status" value="1"/>
</dbReference>
<dbReference type="Gene3D" id="3.40.50.720">
    <property type="entry name" value="NAD(P)-binding Rossmann-like Domain"/>
    <property type="match status" value="1"/>
</dbReference>
<dbReference type="PRINTS" id="PR00080">
    <property type="entry name" value="SDRFAMILY"/>
</dbReference>
<name>A0A8J3Y2E4_9ACTN</name>